<feature type="non-terminal residue" evidence="2">
    <location>
        <position position="1"/>
    </location>
</feature>
<organism evidence="2 3">
    <name type="scientific">Pristionchus mayeri</name>
    <dbReference type="NCBI Taxonomy" id="1317129"/>
    <lineage>
        <taxon>Eukaryota</taxon>
        <taxon>Metazoa</taxon>
        <taxon>Ecdysozoa</taxon>
        <taxon>Nematoda</taxon>
        <taxon>Chromadorea</taxon>
        <taxon>Rhabditida</taxon>
        <taxon>Rhabditina</taxon>
        <taxon>Diplogasteromorpha</taxon>
        <taxon>Diplogasteroidea</taxon>
        <taxon>Neodiplogasteridae</taxon>
        <taxon>Pristionchus</taxon>
    </lineage>
</organism>
<feature type="region of interest" description="Disordered" evidence="1">
    <location>
        <begin position="114"/>
        <end position="156"/>
    </location>
</feature>
<evidence type="ECO:0000313" key="2">
    <source>
        <dbReference type="EMBL" id="GMR59107.1"/>
    </source>
</evidence>
<keyword evidence="3" id="KW-1185">Reference proteome</keyword>
<proteinExistence type="predicted"/>
<dbReference type="EMBL" id="BTRK01000006">
    <property type="protein sequence ID" value="GMR59107.1"/>
    <property type="molecule type" value="Genomic_DNA"/>
</dbReference>
<feature type="non-terminal residue" evidence="2">
    <location>
        <position position="156"/>
    </location>
</feature>
<reference evidence="3" key="1">
    <citation type="submission" date="2022-10" db="EMBL/GenBank/DDBJ databases">
        <title>Genome assembly of Pristionchus species.</title>
        <authorList>
            <person name="Yoshida K."/>
            <person name="Sommer R.J."/>
        </authorList>
    </citation>
    <scope>NUCLEOTIDE SEQUENCE [LARGE SCALE GENOMIC DNA]</scope>
    <source>
        <strain evidence="3">RS5460</strain>
    </source>
</reference>
<gene>
    <name evidence="2" type="ORF">PMAYCL1PPCAC_29302</name>
</gene>
<evidence type="ECO:0000256" key="1">
    <source>
        <dbReference type="SAM" id="MobiDB-lite"/>
    </source>
</evidence>
<name>A0AAN5DBF2_9BILA</name>
<dbReference type="AlphaFoldDB" id="A0AAN5DBF2"/>
<sequence>SRQFVFDVSSSGLNEGSTYKMNMPIVISTLENPRNRSFERKIFRSAAEIFRKDELYERVCLRIEQIRMDSAQSKKCRFSKSLGFGVIECAEDDEHTHFAPRALVRSRRRHVETTFLKRERGEKGREREREREGEKGERERRERGGEERGEREERER</sequence>
<comment type="caution">
    <text evidence="2">The sequence shown here is derived from an EMBL/GenBank/DDBJ whole genome shotgun (WGS) entry which is preliminary data.</text>
</comment>
<accession>A0AAN5DBF2</accession>
<evidence type="ECO:0000313" key="3">
    <source>
        <dbReference type="Proteomes" id="UP001328107"/>
    </source>
</evidence>
<protein>
    <submittedName>
        <fullName evidence="2">Uncharacterized protein</fullName>
    </submittedName>
</protein>
<dbReference type="Proteomes" id="UP001328107">
    <property type="component" value="Unassembled WGS sequence"/>
</dbReference>